<evidence type="ECO:0000256" key="3">
    <source>
        <dbReference type="SAM" id="SignalP"/>
    </source>
</evidence>
<keyword evidence="2" id="KW-0472">Membrane</keyword>
<dbReference type="STRING" id="1209926.A0A1G4BMJ8"/>
<dbReference type="AlphaFoldDB" id="A0A1G4BMJ8"/>
<feature type="transmembrane region" description="Helical" evidence="2">
    <location>
        <begin position="347"/>
        <end position="365"/>
    </location>
</feature>
<dbReference type="Proteomes" id="UP000176998">
    <property type="component" value="Unassembled WGS sequence"/>
</dbReference>
<reference evidence="4 5" key="1">
    <citation type="submission" date="2016-09" db="EMBL/GenBank/DDBJ databases">
        <authorList>
            <person name="Capua I."/>
            <person name="De Benedictis P."/>
            <person name="Joannis T."/>
            <person name="Lombin L.H."/>
            <person name="Cattoli G."/>
        </authorList>
    </citation>
    <scope>NUCLEOTIDE SEQUENCE [LARGE SCALE GENOMIC DNA]</scope>
    <source>
        <strain evidence="4 5">IMI 309357</strain>
    </source>
</reference>
<keyword evidence="2" id="KW-0812">Transmembrane</keyword>
<dbReference type="RefSeq" id="XP_022479653.1">
    <property type="nucleotide sequence ID" value="XM_022613859.1"/>
</dbReference>
<keyword evidence="2" id="KW-1133">Transmembrane helix</keyword>
<feature type="transmembrane region" description="Helical" evidence="2">
    <location>
        <begin position="224"/>
        <end position="246"/>
    </location>
</feature>
<feature type="transmembrane region" description="Helical" evidence="2">
    <location>
        <begin position="310"/>
        <end position="327"/>
    </location>
</feature>
<accession>A0A1G4BMJ8</accession>
<organism evidence="4 5">
    <name type="scientific">Colletotrichum orchidophilum</name>
    <dbReference type="NCBI Taxonomy" id="1209926"/>
    <lineage>
        <taxon>Eukaryota</taxon>
        <taxon>Fungi</taxon>
        <taxon>Dikarya</taxon>
        <taxon>Ascomycota</taxon>
        <taxon>Pezizomycotina</taxon>
        <taxon>Sordariomycetes</taxon>
        <taxon>Hypocreomycetidae</taxon>
        <taxon>Glomerellales</taxon>
        <taxon>Glomerellaceae</taxon>
        <taxon>Colletotrichum</taxon>
    </lineage>
</organism>
<dbReference type="EMBL" id="MJBS01000012">
    <property type="protein sequence ID" value="OHF02513.1"/>
    <property type="molecule type" value="Genomic_DNA"/>
</dbReference>
<dbReference type="Pfam" id="PF11309">
    <property type="entry name" value="DUF3112"/>
    <property type="match status" value="1"/>
</dbReference>
<feature type="compositionally biased region" description="Basic and acidic residues" evidence="1">
    <location>
        <begin position="572"/>
        <end position="584"/>
    </location>
</feature>
<feature type="compositionally biased region" description="Polar residues" evidence="1">
    <location>
        <begin position="38"/>
        <end position="47"/>
    </location>
</feature>
<comment type="caution">
    <text evidence="4">The sequence shown here is derived from an EMBL/GenBank/DDBJ whole genome shotgun (WGS) entry which is preliminary data.</text>
</comment>
<feature type="compositionally biased region" description="Basic and acidic residues" evidence="1">
    <location>
        <begin position="619"/>
        <end position="628"/>
    </location>
</feature>
<dbReference type="PANTHER" id="PTHR35184">
    <property type="entry name" value="YALI0C10208P"/>
    <property type="match status" value="1"/>
</dbReference>
<evidence type="ECO:0000256" key="1">
    <source>
        <dbReference type="SAM" id="MobiDB-lite"/>
    </source>
</evidence>
<feature type="transmembrane region" description="Helical" evidence="2">
    <location>
        <begin position="385"/>
        <end position="404"/>
    </location>
</feature>
<name>A0A1G4BMJ8_9PEZI</name>
<evidence type="ECO:0000313" key="4">
    <source>
        <dbReference type="EMBL" id="OHF02513.1"/>
    </source>
</evidence>
<evidence type="ECO:0000313" key="5">
    <source>
        <dbReference type="Proteomes" id="UP000176998"/>
    </source>
</evidence>
<keyword evidence="3" id="KW-0732">Signal</keyword>
<protein>
    <recommendedName>
        <fullName evidence="6">Integral membrane protein</fullName>
    </recommendedName>
</protein>
<dbReference type="GeneID" id="34555369"/>
<feature type="region of interest" description="Disordered" evidence="1">
    <location>
        <begin position="35"/>
        <end position="61"/>
    </location>
</feature>
<feature type="region of interest" description="Disordered" evidence="1">
    <location>
        <begin position="572"/>
        <end position="628"/>
    </location>
</feature>
<proteinExistence type="predicted"/>
<feature type="signal peptide" evidence="3">
    <location>
        <begin position="1"/>
        <end position="18"/>
    </location>
</feature>
<dbReference type="InterPro" id="IPR021460">
    <property type="entry name" value="DUF3112"/>
</dbReference>
<feature type="compositionally biased region" description="Low complexity" evidence="1">
    <location>
        <begin position="48"/>
        <end position="60"/>
    </location>
</feature>
<dbReference type="OrthoDB" id="3357002at2759"/>
<evidence type="ECO:0000256" key="2">
    <source>
        <dbReference type="SAM" id="Phobius"/>
    </source>
</evidence>
<keyword evidence="5" id="KW-1185">Reference proteome</keyword>
<gene>
    <name evidence="4" type="ORF">CORC01_02208</name>
</gene>
<dbReference type="PANTHER" id="PTHR35184:SF1">
    <property type="entry name" value="INTEGRAL MEMBRANE PROTEIN"/>
    <property type="match status" value="1"/>
</dbReference>
<feature type="chain" id="PRO_5009603076" description="Integral membrane protein" evidence="3">
    <location>
        <begin position="19"/>
        <end position="628"/>
    </location>
</feature>
<feature type="transmembrane region" description="Helical" evidence="2">
    <location>
        <begin position="198"/>
        <end position="218"/>
    </location>
</feature>
<evidence type="ECO:0008006" key="6">
    <source>
        <dbReference type="Google" id="ProtNLM"/>
    </source>
</evidence>
<feature type="transmembrane region" description="Helical" evidence="2">
    <location>
        <begin position="266"/>
        <end position="290"/>
    </location>
</feature>
<sequence length="628" mass="68724">MWLLKLTTIAAAAAAAAGGLQLEPLLQPVQLEERQLADATNSGRSHNSSTTTTSPAASPANLDIDDINYNVAAASTGPQNDVDYIDINSSNHHFGNLYFHSTSLVTAASSNNNINNEASSVYYASSTAPPQGSVPQQPPAERLVDPSQGAFIGGDPTTNIDVPVTFLFLLLFAAGAYTHIRIYRANAKRGHKFLLSDLMFDFCMVRTVTCIMRIVWAFEKGRVVILIALIVQFGGAVVVMVVNIIFAQRIVRSIHPHFGWHPAFRVFILFFLFSVPAVVLSNSTSIGVSFFKIEDQDRVQTALNVLKAGISWIMLLAILPIVIVTLASVIPGPRPERFGQGDTHQKIAVLFIGAILLIGGHAVRLAATIMDEVPNTPNKLFSREVFYTTGFMLEIFVVVFYAVVRVDLLFHVPNGSKAPGDYSRKPKPGEEDYEAALLTREEIEDELAGLGHPYEIVDSSGLGRDGSGRTIVAFSTRRMNGEKPVVLPPRPEAYSRVRSIRGSVRSMRGSMRSAGGGISRMMSVRRSAAPYLQEVDVGQPEFRDNPFQTPPVSHYGVAQPLFIQSRFSRYTDPEDARTPLRPDSEATSGEIPLSLDREVLGPYEGRPLARRSSVQKFTAQEREGNPLK</sequence>
<feature type="transmembrane region" description="Helical" evidence="2">
    <location>
        <begin position="160"/>
        <end position="177"/>
    </location>
</feature>